<evidence type="ECO:0000313" key="2">
    <source>
        <dbReference type="EMBL" id="EAQ86860.1"/>
    </source>
</evidence>
<dbReference type="VEuPathDB" id="FungiDB:CHGG_08113"/>
<feature type="region of interest" description="Disordered" evidence="1">
    <location>
        <begin position="125"/>
        <end position="174"/>
    </location>
</feature>
<organism evidence="2 3">
    <name type="scientific">Chaetomium globosum (strain ATCC 6205 / CBS 148.51 / DSM 1962 / NBRC 6347 / NRRL 1970)</name>
    <name type="common">Soil fungus</name>
    <dbReference type="NCBI Taxonomy" id="306901"/>
    <lineage>
        <taxon>Eukaryota</taxon>
        <taxon>Fungi</taxon>
        <taxon>Dikarya</taxon>
        <taxon>Ascomycota</taxon>
        <taxon>Pezizomycotina</taxon>
        <taxon>Sordariomycetes</taxon>
        <taxon>Sordariomycetidae</taxon>
        <taxon>Sordariales</taxon>
        <taxon>Chaetomiaceae</taxon>
        <taxon>Chaetomium</taxon>
    </lineage>
</organism>
<feature type="region of interest" description="Disordered" evidence="1">
    <location>
        <begin position="221"/>
        <end position="242"/>
    </location>
</feature>
<feature type="region of interest" description="Disordered" evidence="1">
    <location>
        <begin position="64"/>
        <end position="95"/>
    </location>
</feature>
<feature type="compositionally biased region" description="Polar residues" evidence="1">
    <location>
        <begin position="154"/>
        <end position="167"/>
    </location>
</feature>
<feature type="compositionally biased region" description="Basic residues" evidence="1">
    <location>
        <begin position="139"/>
        <end position="150"/>
    </location>
</feature>
<dbReference type="Proteomes" id="UP000001056">
    <property type="component" value="Unassembled WGS sequence"/>
</dbReference>
<keyword evidence="3" id="KW-1185">Reference proteome</keyword>
<accession>Q2GV91</accession>
<dbReference type="GeneID" id="4394422"/>
<protein>
    <submittedName>
        <fullName evidence="2">Uncharacterized protein</fullName>
    </submittedName>
</protein>
<reference evidence="3" key="1">
    <citation type="journal article" date="2015" name="Genome Announc.">
        <title>Draft genome sequence of the cellulolytic fungus Chaetomium globosum.</title>
        <authorList>
            <person name="Cuomo C.A."/>
            <person name="Untereiner W.A."/>
            <person name="Ma L.-J."/>
            <person name="Grabherr M."/>
            <person name="Birren B.W."/>
        </authorList>
    </citation>
    <scope>NUCLEOTIDE SEQUENCE [LARGE SCALE GENOMIC DNA]</scope>
    <source>
        <strain evidence="3">ATCC 6205 / CBS 148.51 / DSM 1962 / NBRC 6347 / NRRL 1970</strain>
    </source>
</reference>
<dbReference type="EMBL" id="CH408033">
    <property type="protein sequence ID" value="EAQ86860.1"/>
    <property type="molecule type" value="Genomic_DNA"/>
</dbReference>
<gene>
    <name evidence="2" type="ORF">CHGG_08113</name>
</gene>
<dbReference type="HOGENOM" id="CLU_1147084_0_0_1"/>
<dbReference type="AlphaFoldDB" id="Q2GV91"/>
<feature type="compositionally biased region" description="Basic and acidic residues" evidence="1">
    <location>
        <begin position="223"/>
        <end position="234"/>
    </location>
</feature>
<evidence type="ECO:0000313" key="3">
    <source>
        <dbReference type="Proteomes" id="UP000001056"/>
    </source>
</evidence>
<dbReference type="RefSeq" id="XP_001225769.1">
    <property type="nucleotide sequence ID" value="XM_001225768.1"/>
</dbReference>
<name>Q2GV91_CHAGB</name>
<evidence type="ECO:0000256" key="1">
    <source>
        <dbReference type="SAM" id="MobiDB-lite"/>
    </source>
</evidence>
<proteinExistence type="predicted"/>
<dbReference type="InParanoid" id="Q2GV91"/>
<sequence>MQTGNAILSGPLRDGFGRGSRDIKAASELTAAVFVQNQKHASLTNNGLILDPSHQKGSLEVKLKPPPATEASRGERTFQPQSASRRPRAPHVFGARSGPMPGFAFLDRGVGCRDWRALSLVHRSTTAPPNTMDQEGRCHSRCRRRPRSERRRGSQNGNHSRALTSSLPGVHLLTPGPRLTGLEVGSEGGPGFSFVNGPHCSARLNDVGRQPLLVDRTAMAAGVKHEDRSGHHEPTPILRQVR</sequence>